<dbReference type="PANTHER" id="PTHR43047:SF72">
    <property type="entry name" value="OSMOSENSING HISTIDINE PROTEIN KINASE SLN1"/>
    <property type="match status" value="1"/>
</dbReference>
<dbReference type="RefSeq" id="WP_005409618.1">
    <property type="nucleotide sequence ID" value="NZ_CP133414.1"/>
</dbReference>
<dbReference type="SUPFAM" id="SSF47226">
    <property type="entry name" value="Histidine-containing phosphotransfer domain, HPT domain"/>
    <property type="match status" value="1"/>
</dbReference>
<evidence type="ECO:0000259" key="9">
    <source>
        <dbReference type="PROSITE" id="PS50110"/>
    </source>
</evidence>
<reference evidence="11" key="1">
    <citation type="submission" date="2023-08" db="EMBL/GenBank/DDBJ databases">
        <authorList>
            <consortium name="Clinical and Environmental Microbiology Branch: Whole genome sequencing antimicrobial resistance pathogens in the healthcare setting"/>
        </authorList>
    </citation>
    <scope>NUCLEOTIDE SEQUENCE</scope>
    <source>
        <strain evidence="11">2023CJ-00293</strain>
    </source>
</reference>
<feature type="signal peptide" evidence="7">
    <location>
        <begin position="1"/>
        <end position="23"/>
    </location>
</feature>
<feature type="chain" id="PRO_5042443689" description="histidine kinase" evidence="7">
    <location>
        <begin position="24"/>
        <end position="768"/>
    </location>
</feature>
<organism evidence="11 12">
    <name type="scientific">Stenotrophomonas maltophilia</name>
    <name type="common">Pseudomonas maltophilia</name>
    <name type="synonym">Xanthomonas maltophilia</name>
    <dbReference type="NCBI Taxonomy" id="40324"/>
    <lineage>
        <taxon>Bacteria</taxon>
        <taxon>Pseudomonadati</taxon>
        <taxon>Pseudomonadota</taxon>
        <taxon>Gammaproteobacteria</taxon>
        <taxon>Lysobacterales</taxon>
        <taxon>Lysobacteraceae</taxon>
        <taxon>Stenotrophomonas</taxon>
        <taxon>Stenotrophomonas maltophilia group</taxon>
    </lineage>
</organism>
<evidence type="ECO:0000256" key="7">
    <source>
        <dbReference type="SAM" id="SignalP"/>
    </source>
</evidence>
<dbReference type="InterPro" id="IPR005467">
    <property type="entry name" value="His_kinase_dom"/>
</dbReference>
<name>A0AAI9CQD6_STEMA</name>
<keyword evidence="5" id="KW-0418">Kinase</keyword>
<proteinExistence type="predicted"/>
<dbReference type="CDD" id="cd16922">
    <property type="entry name" value="HATPase_EvgS-ArcB-TorS-like"/>
    <property type="match status" value="1"/>
</dbReference>
<dbReference type="SUPFAM" id="SSF53850">
    <property type="entry name" value="Periplasmic binding protein-like II"/>
    <property type="match status" value="1"/>
</dbReference>
<sequence>MRDRMRTSALLLLALILLPAASAEDASSLEWGPGREVRVATTPSLHPVPAALAGGTTLPSLAHGYANLVARRSQLQFQEHQHPSTGASVAAVCRREADLVLVIGNHLQPPCPGLVASSTFRGGKTMLAGRSGERLPRDITELDHQVLAVLEGGPYAEWLAARHPHVRLLHLADRHATLAAVENGTADLAIGLETTLRPLIRRHFAGHLHLQPFDSDFSTDLHLLARHEDRQLLERIERALHDITLEEHAGLLQLWAQQAAPASLEHVLDWMRQLPPQWLPALAAALAVAPFLWHAWHRRLRAEGRARARAIGMLSHEVRNSAQAVLASIDLLSQPSAPMGQREALAAAHAAGSSLRNLLNRSLEFSRLASGTFKPHVEPCDIARLCRHSLDAIRPQARQRGLTLRFDCLPEACPIVAIDPEGLRQIIDNLLGNALKFTDVGGIELRLHLTPSNHPRELMLDVIDSGIGITAEQLTVLFQPFQQGEDGKERGGSGLGLMIAHALARAMDGNLSVHSVPGRGSRFTLRLPVRPAKAKVTSAASAGAGTPLGGVELLLVEDHALNRRVISEQLRRLGADVHASGDAASALAEQAVRPRSVILLDIGLGDMDGYALAMQLRRQARAPLRLIALSARRDRRHVARCRKAGFDATLTKPLQLESLLRALELPATGQAIATGTAAGDPAYITDIGHELLRIEQAIDDASATDLCHHAHRLQGALQIYGAAAEADTAGDLWELGRDATPDWADARRLLRVLQQWHGSRAAEAMPGA</sequence>
<dbReference type="Gene3D" id="3.40.190.10">
    <property type="entry name" value="Periplasmic binding protein-like II"/>
    <property type="match status" value="2"/>
</dbReference>
<dbReference type="GO" id="GO:0000155">
    <property type="term" value="F:phosphorelay sensor kinase activity"/>
    <property type="evidence" value="ECO:0007669"/>
    <property type="project" value="InterPro"/>
</dbReference>
<evidence type="ECO:0000313" key="11">
    <source>
        <dbReference type="EMBL" id="EKZ1929493.1"/>
    </source>
</evidence>
<dbReference type="GO" id="GO:0005886">
    <property type="term" value="C:plasma membrane"/>
    <property type="evidence" value="ECO:0007669"/>
    <property type="project" value="TreeGrafter"/>
</dbReference>
<gene>
    <name evidence="10" type="ORF">REH87_000110</name>
    <name evidence="11" type="ORF">REH87_004568</name>
</gene>
<dbReference type="InterPro" id="IPR036641">
    <property type="entry name" value="HPT_dom_sf"/>
</dbReference>
<evidence type="ECO:0000259" key="8">
    <source>
        <dbReference type="PROSITE" id="PS50109"/>
    </source>
</evidence>
<dbReference type="PROSITE" id="PS50109">
    <property type="entry name" value="HIS_KIN"/>
    <property type="match status" value="1"/>
</dbReference>
<dbReference type="Gene3D" id="3.40.50.2300">
    <property type="match status" value="1"/>
</dbReference>
<dbReference type="EMBL" id="ABLTIR010000267">
    <property type="protein sequence ID" value="EKZ1929493.1"/>
    <property type="molecule type" value="Genomic_DNA"/>
</dbReference>
<evidence type="ECO:0000313" key="12">
    <source>
        <dbReference type="Proteomes" id="UP001225498"/>
    </source>
</evidence>
<feature type="domain" description="Histidine kinase" evidence="8">
    <location>
        <begin position="313"/>
        <end position="531"/>
    </location>
</feature>
<dbReference type="Gene3D" id="1.10.287.130">
    <property type="match status" value="1"/>
</dbReference>
<dbReference type="PROSITE" id="PS50110">
    <property type="entry name" value="RESPONSE_REGULATORY"/>
    <property type="match status" value="1"/>
</dbReference>
<dbReference type="SMART" id="SM00388">
    <property type="entry name" value="HisKA"/>
    <property type="match status" value="1"/>
</dbReference>
<evidence type="ECO:0000256" key="1">
    <source>
        <dbReference type="ARBA" id="ARBA00000085"/>
    </source>
</evidence>
<dbReference type="InterPro" id="IPR036890">
    <property type="entry name" value="HATPase_C_sf"/>
</dbReference>
<dbReference type="SUPFAM" id="SSF52172">
    <property type="entry name" value="CheY-like"/>
    <property type="match status" value="1"/>
</dbReference>
<feature type="domain" description="Response regulatory" evidence="9">
    <location>
        <begin position="552"/>
        <end position="667"/>
    </location>
</feature>
<evidence type="ECO:0000256" key="5">
    <source>
        <dbReference type="ARBA" id="ARBA00022777"/>
    </source>
</evidence>
<dbReference type="InterPro" id="IPR003661">
    <property type="entry name" value="HisK_dim/P_dom"/>
</dbReference>
<dbReference type="EMBL" id="ABLTIR010000001">
    <property type="protein sequence ID" value="EKZ1925160.1"/>
    <property type="molecule type" value="Genomic_DNA"/>
</dbReference>
<dbReference type="SMART" id="SM00387">
    <property type="entry name" value="HATPase_c"/>
    <property type="match status" value="1"/>
</dbReference>
<dbReference type="SUPFAM" id="SSF47384">
    <property type="entry name" value="Homodimeric domain of signal transducing histidine kinase"/>
    <property type="match status" value="1"/>
</dbReference>
<evidence type="ECO:0000313" key="10">
    <source>
        <dbReference type="EMBL" id="EKZ1925160.1"/>
    </source>
</evidence>
<keyword evidence="3 6" id="KW-0597">Phosphoprotein</keyword>
<accession>A0AAI9CQD6</accession>
<dbReference type="PANTHER" id="PTHR43047">
    <property type="entry name" value="TWO-COMPONENT HISTIDINE PROTEIN KINASE"/>
    <property type="match status" value="1"/>
</dbReference>
<dbReference type="Proteomes" id="UP001225498">
    <property type="component" value="Unassembled WGS sequence"/>
</dbReference>
<dbReference type="AlphaFoldDB" id="A0AAI9CQD6"/>
<dbReference type="SUPFAM" id="SSF55874">
    <property type="entry name" value="ATPase domain of HSP90 chaperone/DNA topoisomerase II/histidine kinase"/>
    <property type="match status" value="1"/>
</dbReference>
<dbReference type="PRINTS" id="PR00344">
    <property type="entry name" value="BCTRLSENSOR"/>
</dbReference>
<dbReference type="Pfam" id="PF02518">
    <property type="entry name" value="HATPase_c"/>
    <property type="match status" value="1"/>
</dbReference>
<comment type="caution">
    <text evidence="11">The sequence shown here is derived from an EMBL/GenBank/DDBJ whole genome shotgun (WGS) entry which is preliminary data.</text>
</comment>
<dbReference type="Pfam" id="PF00072">
    <property type="entry name" value="Response_reg"/>
    <property type="match status" value="1"/>
</dbReference>
<dbReference type="InterPro" id="IPR001789">
    <property type="entry name" value="Sig_transdc_resp-reg_receiver"/>
</dbReference>
<dbReference type="EC" id="2.7.13.3" evidence="2"/>
<dbReference type="InterPro" id="IPR036097">
    <property type="entry name" value="HisK_dim/P_sf"/>
</dbReference>
<dbReference type="InterPro" id="IPR003594">
    <property type="entry name" value="HATPase_dom"/>
</dbReference>
<dbReference type="Gene3D" id="3.30.565.10">
    <property type="entry name" value="Histidine kinase-like ATPase, C-terminal domain"/>
    <property type="match status" value="1"/>
</dbReference>
<evidence type="ECO:0000256" key="3">
    <source>
        <dbReference type="ARBA" id="ARBA00022553"/>
    </source>
</evidence>
<keyword evidence="4" id="KW-0808">Transferase</keyword>
<dbReference type="Pfam" id="PF00512">
    <property type="entry name" value="HisKA"/>
    <property type="match status" value="1"/>
</dbReference>
<dbReference type="SMART" id="SM00448">
    <property type="entry name" value="REC"/>
    <property type="match status" value="1"/>
</dbReference>
<dbReference type="CDD" id="cd17546">
    <property type="entry name" value="REC_hyHK_CKI1_RcsC-like"/>
    <property type="match status" value="1"/>
</dbReference>
<dbReference type="InterPro" id="IPR004358">
    <property type="entry name" value="Sig_transdc_His_kin-like_C"/>
</dbReference>
<protein>
    <recommendedName>
        <fullName evidence="2">histidine kinase</fullName>
        <ecNumber evidence="2">2.7.13.3</ecNumber>
    </recommendedName>
</protein>
<dbReference type="GO" id="GO:0009927">
    <property type="term" value="F:histidine phosphotransfer kinase activity"/>
    <property type="evidence" value="ECO:0007669"/>
    <property type="project" value="TreeGrafter"/>
</dbReference>
<evidence type="ECO:0000256" key="2">
    <source>
        <dbReference type="ARBA" id="ARBA00012438"/>
    </source>
</evidence>
<keyword evidence="7" id="KW-0732">Signal</keyword>
<comment type="catalytic activity">
    <reaction evidence="1">
        <text>ATP + protein L-histidine = ADP + protein N-phospho-L-histidine.</text>
        <dbReference type="EC" id="2.7.13.3"/>
    </reaction>
</comment>
<evidence type="ECO:0000256" key="4">
    <source>
        <dbReference type="ARBA" id="ARBA00022679"/>
    </source>
</evidence>
<evidence type="ECO:0000256" key="6">
    <source>
        <dbReference type="PROSITE-ProRule" id="PRU00169"/>
    </source>
</evidence>
<feature type="modified residue" description="4-aspartylphosphate" evidence="6">
    <location>
        <position position="601"/>
    </location>
</feature>
<dbReference type="InterPro" id="IPR011006">
    <property type="entry name" value="CheY-like_superfamily"/>
</dbReference>